<evidence type="ECO:0000313" key="1">
    <source>
        <dbReference type="EMBL" id="NUY98192.1"/>
    </source>
</evidence>
<dbReference type="RefSeq" id="WP_069729371.1">
    <property type="nucleotide sequence ID" value="NZ_JABWPE010000022.1"/>
</dbReference>
<reference evidence="1 4" key="2">
    <citation type="submission" date="2020-05" db="EMBL/GenBank/DDBJ databases">
        <title>Whole Genome Sequences of Enterobacteriales Associated with the International Space Station.</title>
        <authorList>
            <person name="Bharadwaj A."/>
            <person name="Daudu R."/>
            <person name="Singh N."/>
            <person name="Wood J."/>
            <person name="Debieu M."/>
            <person name="Mason C."/>
            <person name="Wang C."/>
            <person name="Venkateswaran K."/>
        </authorList>
    </citation>
    <scope>NUCLEOTIDE SEQUENCE [LARGE SCALE GENOMIC DNA]</scope>
    <source>
        <strain evidence="1 4">IF5SW-B1</strain>
    </source>
</reference>
<gene>
    <name evidence="1" type="ORF">HU668_17180</name>
    <name evidence="2" type="ORF">PANT111_40260</name>
</gene>
<dbReference type="GeneID" id="57346891"/>
<dbReference type="AlphaFoldDB" id="A0A653YMG7"/>
<accession>A0A653YMG7</accession>
<dbReference type="EMBL" id="JABWPM010000022">
    <property type="protein sequence ID" value="NUY98192.1"/>
    <property type="molecule type" value="Genomic_DNA"/>
</dbReference>
<dbReference type="Proteomes" id="UP000566985">
    <property type="component" value="Unassembled WGS sequence"/>
</dbReference>
<proteinExistence type="predicted"/>
<comment type="caution">
    <text evidence="1">The sequence shown here is derived from an EMBL/GenBank/DDBJ whole genome shotgun (WGS) entry which is preliminary data.</text>
</comment>
<evidence type="ECO:0000313" key="4">
    <source>
        <dbReference type="Proteomes" id="UP000566985"/>
    </source>
</evidence>
<organism evidence="1 4">
    <name type="scientific">Pantoea brenneri</name>
    <dbReference type="NCBI Taxonomy" id="472694"/>
    <lineage>
        <taxon>Bacteria</taxon>
        <taxon>Pseudomonadati</taxon>
        <taxon>Pseudomonadota</taxon>
        <taxon>Gammaproteobacteria</taxon>
        <taxon>Enterobacterales</taxon>
        <taxon>Erwiniaceae</taxon>
        <taxon>Pantoea</taxon>
    </lineage>
</organism>
<sequence length="314" mass="34682">MHTQNVNVAASESPKTWGKDPFALWSESKTALLIALSKTEGELMMNLALRRMGIENGDGEFNYLCPRYAAEIVNELDSIGAITSPQVYEMICSVEALSLALSPESWMEVQSVKLPGLSDFIRFAEEDREEFMSHVAQGKKILVSAKDLHTRWRDDWLTAEKGIPPEGKHFPSRNDSYGSDVLLLDEAEVVALIAAGHDALPLMASSARGMTAIYDAGDISAERYIIASRGQIFYRSASWQEACREYLRRASSVMAEEAKKFFDRFHAACDAGLDYYQASDVARGLISLENALNPVPKNQVTAGAADTTLNEIPF</sequence>
<evidence type="ECO:0000313" key="2">
    <source>
        <dbReference type="EMBL" id="VXC43510.1"/>
    </source>
</evidence>
<name>A0A653YMG7_9GAMM</name>
<protein>
    <submittedName>
        <fullName evidence="1">Uncharacterized protein</fullName>
    </submittedName>
</protein>
<evidence type="ECO:0000313" key="3">
    <source>
        <dbReference type="Proteomes" id="UP000433737"/>
    </source>
</evidence>
<reference evidence="2 3" key="1">
    <citation type="submission" date="2019-10" db="EMBL/GenBank/DDBJ databases">
        <authorList>
            <person name="Karimi E."/>
        </authorList>
    </citation>
    <scope>NUCLEOTIDE SEQUENCE [LARGE SCALE GENOMIC DNA]</scope>
    <source>
        <strain evidence="2">Pantoea sp. 111</strain>
    </source>
</reference>
<dbReference type="EMBL" id="CABWMH010000034">
    <property type="protein sequence ID" value="VXC43510.1"/>
    <property type="molecule type" value="Genomic_DNA"/>
</dbReference>
<dbReference type="Proteomes" id="UP000433737">
    <property type="component" value="Unassembled WGS sequence"/>
</dbReference>